<organism evidence="1 2">
    <name type="scientific">Cotesia glomerata</name>
    <name type="common">Lepidopteran parasitic wasp</name>
    <name type="synonym">Apanteles glomeratus</name>
    <dbReference type="NCBI Taxonomy" id="32391"/>
    <lineage>
        <taxon>Eukaryota</taxon>
        <taxon>Metazoa</taxon>
        <taxon>Ecdysozoa</taxon>
        <taxon>Arthropoda</taxon>
        <taxon>Hexapoda</taxon>
        <taxon>Insecta</taxon>
        <taxon>Pterygota</taxon>
        <taxon>Neoptera</taxon>
        <taxon>Endopterygota</taxon>
        <taxon>Hymenoptera</taxon>
        <taxon>Apocrita</taxon>
        <taxon>Ichneumonoidea</taxon>
        <taxon>Braconidae</taxon>
        <taxon>Microgastrinae</taxon>
        <taxon>Cotesia</taxon>
    </lineage>
</organism>
<name>A0AAV7IKN2_COTGL</name>
<reference evidence="1 2" key="1">
    <citation type="journal article" date="2021" name="J. Hered.">
        <title>A chromosome-level genome assembly of the parasitoid wasp, Cotesia glomerata (Hymenoptera: Braconidae).</title>
        <authorList>
            <person name="Pinto B.J."/>
            <person name="Weis J.J."/>
            <person name="Gamble T."/>
            <person name="Ode P.J."/>
            <person name="Paul R."/>
            <person name="Zaspel J.M."/>
        </authorList>
    </citation>
    <scope>NUCLEOTIDE SEQUENCE [LARGE SCALE GENOMIC DNA]</scope>
    <source>
        <strain evidence="1">CgM1</strain>
    </source>
</reference>
<proteinExistence type="predicted"/>
<comment type="caution">
    <text evidence="1">The sequence shown here is derived from an EMBL/GenBank/DDBJ whole genome shotgun (WGS) entry which is preliminary data.</text>
</comment>
<dbReference type="EMBL" id="JAHXZJ010001492">
    <property type="protein sequence ID" value="KAH0552640.1"/>
    <property type="molecule type" value="Genomic_DNA"/>
</dbReference>
<accession>A0AAV7IKN2</accession>
<evidence type="ECO:0000313" key="2">
    <source>
        <dbReference type="Proteomes" id="UP000826195"/>
    </source>
</evidence>
<sequence length="157" mass="18663">VYLDRECQGGHHSSIREDRDWEIVAVDPKIKKEYKNEDTVIHNTKILLQRRVISETKIQERKKLLEWKHREAELQAQLEQLKSAVSTRKYVDLTKMEGTEEEKIKKMMELSTADYAPSNWLKVPYRQSGPVPTSYICRRCQKPDHWVYQCKFTVNVN</sequence>
<gene>
    <name evidence="1" type="ORF">KQX54_013630</name>
</gene>
<keyword evidence="2" id="KW-1185">Reference proteome</keyword>
<protein>
    <submittedName>
        <fullName evidence="1">Uncharacterized protein</fullName>
    </submittedName>
</protein>
<feature type="non-terminal residue" evidence="1">
    <location>
        <position position="1"/>
    </location>
</feature>
<dbReference type="AlphaFoldDB" id="A0AAV7IKN2"/>
<evidence type="ECO:0000313" key="1">
    <source>
        <dbReference type="EMBL" id="KAH0552640.1"/>
    </source>
</evidence>
<dbReference type="Proteomes" id="UP000826195">
    <property type="component" value="Unassembled WGS sequence"/>
</dbReference>